<feature type="compositionally biased region" description="Polar residues" evidence="1">
    <location>
        <begin position="288"/>
        <end position="303"/>
    </location>
</feature>
<feature type="compositionally biased region" description="Basic and acidic residues" evidence="1">
    <location>
        <begin position="1951"/>
        <end position="1962"/>
    </location>
</feature>
<feature type="region of interest" description="Disordered" evidence="1">
    <location>
        <begin position="1"/>
        <end position="362"/>
    </location>
</feature>
<feature type="region of interest" description="Disordered" evidence="1">
    <location>
        <begin position="965"/>
        <end position="1202"/>
    </location>
</feature>
<feature type="compositionally biased region" description="Polar residues" evidence="1">
    <location>
        <begin position="1885"/>
        <end position="1903"/>
    </location>
</feature>
<feature type="compositionally biased region" description="Polar residues" evidence="1">
    <location>
        <begin position="1086"/>
        <end position="1095"/>
    </location>
</feature>
<feature type="region of interest" description="Disordered" evidence="1">
    <location>
        <begin position="1240"/>
        <end position="1278"/>
    </location>
</feature>
<feature type="compositionally biased region" description="Basic and acidic residues" evidence="1">
    <location>
        <begin position="192"/>
        <end position="202"/>
    </location>
</feature>
<feature type="region of interest" description="Disordered" evidence="1">
    <location>
        <begin position="1405"/>
        <end position="1451"/>
    </location>
</feature>
<feature type="compositionally biased region" description="Basic and acidic residues" evidence="1">
    <location>
        <begin position="1827"/>
        <end position="1855"/>
    </location>
</feature>
<protein>
    <submittedName>
        <fullName evidence="2">Uncharacterized protein</fullName>
    </submittedName>
</protein>
<feature type="compositionally biased region" description="Acidic residues" evidence="1">
    <location>
        <begin position="1597"/>
        <end position="1617"/>
    </location>
</feature>
<feature type="compositionally biased region" description="Low complexity" evidence="1">
    <location>
        <begin position="257"/>
        <end position="269"/>
    </location>
</feature>
<feature type="compositionally biased region" description="Basic and acidic residues" evidence="1">
    <location>
        <begin position="1688"/>
        <end position="1701"/>
    </location>
</feature>
<feature type="compositionally biased region" description="Polar residues" evidence="1">
    <location>
        <begin position="8"/>
        <end position="29"/>
    </location>
</feature>
<proteinExistence type="predicted"/>
<feature type="compositionally biased region" description="Acidic residues" evidence="1">
    <location>
        <begin position="1001"/>
        <end position="1010"/>
    </location>
</feature>
<feature type="region of interest" description="Disordered" evidence="1">
    <location>
        <begin position="498"/>
        <end position="535"/>
    </location>
</feature>
<feature type="region of interest" description="Disordered" evidence="1">
    <location>
        <begin position="1475"/>
        <end position="1726"/>
    </location>
</feature>
<feature type="region of interest" description="Disordered" evidence="1">
    <location>
        <begin position="672"/>
        <end position="693"/>
    </location>
</feature>
<feature type="compositionally biased region" description="Acidic residues" evidence="1">
    <location>
        <begin position="1497"/>
        <end position="1522"/>
    </location>
</feature>
<feature type="compositionally biased region" description="Basic residues" evidence="1">
    <location>
        <begin position="506"/>
        <end position="516"/>
    </location>
</feature>
<feature type="compositionally biased region" description="Polar residues" evidence="1">
    <location>
        <begin position="311"/>
        <end position="321"/>
    </location>
</feature>
<feature type="compositionally biased region" description="Pro residues" evidence="1">
    <location>
        <begin position="123"/>
        <end position="136"/>
    </location>
</feature>
<evidence type="ECO:0000313" key="3">
    <source>
        <dbReference type="Proteomes" id="UP000799779"/>
    </source>
</evidence>
<sequence>MRRGIDPATSSVPRSTNTGNTELNQQSISSRRRGSNRVSIPPHEPGEPQASSGGPKSPAYLQGKNPYGQILEGVQNPYQEPKAAPAGPASQLGSSIEGRPRTSGSFKFKTRPMQPEPERKGPAPTPPQPPAAPLRQPPKTVSVQAAKRFFESKASEGGTAPPLPPPAVEKIAKTATGVPKIKIDPLQSVLDPKGKSEEESRPPRAPSPAHDLAAPRKGSEPGLPIPRPPAEAVKRTDVSQRTNPFTRQKPEPAGSKVVVQTATDAQQADLAKIRSRRKSKSRSAEIVDQQSPSTSSTSAIEKNTSARKRSTNVVQQPSWSTRPFGYANRDVGERRLNEVSDATQTAIKQSRRESKTDPSETGEVIETHVRNFGEPLNASQHIISLSHDGSSSDRTLSRRTTAPAVVLTGDVGVEEGYHHIDVPDHVDWRGSYGRRHTKDFGYPGARIRPRRTIAGLKPLQDPGQWVKRTCGHFSRTETEEPREELPKTACRECSAQASHPSCPYRVKPKHEGARKRAATDSSTSSSSSSKKGYGACCAPPQRRKHHSECISPDRCGDTFAKDLGQIIDAILEEHANTLEHVISNIRSSQPSLSQLRRVSQDLVIRSQFAGAHSSPCYPCGPSQSYDYQHVCQPVCEPVCRPIARPCRPSSPLVCEYALPCPYVPPKPAEKLNVGKTGQLDPNLNDSKSRLRETTKTVPDLINLVNSAADDLGVDLDKRPTLHDEEQFLNAPVERIQRHSTTRSQSLPRHSSLTGPNLPPVEENGAEEEQQPSEDSWLQKTRRQLTELSEVRSQMMDELDTIAEDLGVRLNEQRFSEQDLDPLQRALTRVSTGFSRASTRLRNKSVDTVADELPRMLDQEINERRLSRVLTRIQAQSRRVSSIRQGLQDLDSIPPEEVQGWLEVAQAELPAAIDSICTVLETLPAVVPEELEYEPEYEEYPEPQRTYTEPILELQDRVADLERRFAGEEEQEREQEPISPSMYSEQLSPIDFDAPVERMSEESPEAAEPEIEQLPVKRIASRKISFAPSRRASTMRTQTGLSERQVERTMTEPIGFEVPVERMADESPEEEKYELEQLETEQLSVQRIPSRQPSYPRSQRTSRLRTRTGLSHAAIDPVDFKAPVGRMAEESPDESLSEPEMPPVERKASRQSSYAPSRRASRIRTTAPSRSATGPVDFEPPVERMADVSPEREPSELEKPPVERIATKKYSLAPSRRVTTMRIVTGFDNGEFEAPIMRMADEEPEPGPELQRVASRQPLYAPSRHATTSKEPSPEFERVPTFDFEEPVMLMADEEPPAEEEIPSVERIASRQLSYAPSRRATTFREPTLELKRAPTEQTDFDPPVMRMAEEEPELEQELPVERIASRQPTLYRRPAAIYEPSPELERVPAALIDFDAPLMRMSDDDPQAENVWPPFVTRKPSYAPSRRATVVREPSPELERAYTEQIDFDPPVMRMADEEPEIEPDLPPVERVMARQSTAPRRVTAQFGPPVERMAEGEPEIEPEIVDEELEPEPEPEPEEDIPLVGRMATRQQRMPRRVTTTRFDPLLVRMVNEEREPEPEPEEDILPAERMATRQPSMPRRATTNFEPPVMRIADEESEPELEQDPEPEPVPETVEDILPVERIATRQPTLPHRATTTRFDPPVMRMAEEDPDLEPELEQPPLERRATTIRTSTGLTGLTTSSSEPPEYKSMDQMLERAASRKGTFEPVTRVVTTPSRRETEREEPIAIQDFVPISVEVEPTDFQARLDPAFELRRSSTTLSMWSTEAVKNEPILTIAPEPEVLEEPIPNLERVASIVSRKPTVVSQKSTGISRQPTRQPTIPSRRWTDREESPSPEFEPHVVRKATTMRDKTPTPELEQEEIVPQPSRQPSILSRKLTAVSRKPNNFSRQPTRQPTISSRRSTIKERTPSPPLSFSRKTTTVREQAPSPDLEPHVVRKATSISRQPTIEPEREPSHEPILRKATTVRQRTPSPKPLSRKPTTFRYEKTPSPEFEPPVVRKATGMSRKPTTVSRKSTARERSPSPVFEPPVVRKATGLSRQPTAAPPSQPVSRKSTGISRRSSARDPSPEVDFEPPVVRRATGISREPTRVSRQPTAREPSPEPELKPPVVRKATVIHLEPSRMSRQPTAREPSPEPEFELPVVRKATGILKRSTGVTRQPTAREPSLEPDLEPPVVRKATGFSRHSTAQEPSPKPEFEPPVARKATGISRKSTDVSRQPTARGQSPEPEFEAPVVRKATGFSRQSTAREPSPEIELPISRKSTGISRKPTMRERTPSPTPISREDSWAQPQDAGTSPDRFVEELLPVSRKATRQFARISTQPTSQDSAPPSPPSISRQPTATSRRPTMREQSPSGEVLPVTRLAEQEP</sequence>
<evidence type="ECO:0000256" key="1">
    <source>
        <dbReference type="SAM" id="MobiDB-lite"/>
    </source>
</evidence>
<feature type="region of interest" description="Disordered" evidence="1">
    <location>
        <begin position="1313"/>
        <end position="1343"/>
    </location>
</feature>
<feature type="compositionally biased region" description="Polar residues" evidence="1">
    <location>
        <begin position="2051"/>
        <end position="2062"/>
    </location>
</feature>
<organism evidence="2 3">
    <name type="scientific">Amniculicola lignicola CBS 123094</name>
    <dbReference type="NCBI Taxonomy" id="1392246"/>
    <lineage>
        <taxon>Eukaryota</taxon>
        <taxon>Fungi</taxon>
        <taxon>Dikarya</taxon>
        <taxon>Ascomycota</taxon>
        <taxon>Pezizomycotina</taxon>
        <taxon>Dothideomycetes</taxon>
        <taxon>Pleosporomycetidae</taxon>
        <taxon>Pleosporales</taxon>
        <taxon>Amniculicolaceae</taxon>
        <taxon>Amniculicola</taxon>
    </lineage>
</organism>
<feature type="compositionally biased region" description="Polar residues" evidence="1">
    <location>
        <begin position="2319"/>
        <end position="2356"/>
    </location>
</feature>
<reference evidence="2" key="1">
    <citation type="journal article" date="2020" name="Stud. Mycol.">
        <title>101 Dothideomycetes genomes: a test case for predicting lifestyles and emergence of pathogens.</title>
        <authorList>
            <person name="Haridas S."/>
            <person name="Albert R."/>
            <person name="Binder M."/>
            <person name="Bloem J."/>
            <person name="Labutti K."/>
            <person name="Salamov A."/>
            <person name="Andreopoulos B."/>
            <person name="Baker S."/>
            <person name="Barry K."/>
            <person name="Bills G."/>
            <person name="Bluhm B."/>
            <person name="Cannon C."/>
            <person name="Castanera R."/>
            <person name="Culley D."/>
            <person name="Daum C."/>
            <person name="Ezra D."/>
            <person name="Gonzalez J."/>
            <person name="Henrissat B."/>
            <person name="Kuo A."/>
            <person name="Liang C."/>
            <person name="Lipzen A."/>
            <person name="Lutzoni F."/>
            <person name="Magnuson J."/>
            <person name="Mondo S."/>
            <person name="Nolan M."/>
            <person name="Ohm R."/>
            <person name="Pangilinan J."/>
            <person name="Park H.-J."/>
            <person name="Ramirez L."/>
            <person name="Alfaro M."/>
            <person name="Sun H."/>
            <person name="Tritt A."/>
            <person name="Yoshinaga Y."/>
            <person name="Zwiers L.-H."/>
            <person name="Turgeon B."/>
            <person name="Goodwin S."/>
            <person name="Spatafora J."/>
            <person name="Crous P."/>
            <person name="Grigoriev I."/>
        </authorList>
    </citation>
    <scope>NUCLEOTIDE SEQUENCE</scope>
    <source>
        <strain evidence="2">CBS 123094</strain>
    </source>
</reference>
<accession>A0A6A5X3D3</accession>
<feature type="compositionally biased region" description="Low complexity" evidence="1">
    <location>
        <begin position="1708"/>
        <end position="1717"/>
    </location>
</feature>
<feature type="compositionally biased region" description="Polar residues" evidence="1">
    <location>
        <begin position="741"/>
        <end position="754"/>
    </location>
</feature>
<feature type="compositionally biased region" description="Polar residues" evidence="1">
    <location>
        <begin position="1805"/>
        <end position="1823"/>
    </location>
</feature>
<feature type="compositionally biased region" description="Acidic residues" evidence="1">
    <location>
        <begin position="1556"/>
        <end position="1567"/>
    </location>
</feature>
<dbReference type="EMBL" id="ML977557">
    <property type="protein sequence ID" value="KAF2007422.1"/>
    <property type="molecule type" value="Genomic_DNA"/>
</dbReference>
<dbReference type="Proteomes" id="UP000799779">
    <property type="component" value="Unassembled WGS sequence"/>
</dbReference>
<evidence type="ECO:0000313" key="2">
    <source>
        <dbReference type="EMBL" id="KAF2007422.1"/>
    </source>
</evidence>
<feature type="compositionally biased region" description="Basic and acidic residues" evidence="1">
    <location>
        <begin position="1180"/>
        <end position="1202"/>
    </location>
</feature>
<feature type="compositionally biased region" description="Polar residues" evidence="1">
    <location>
        <begin position="1162"/>
        <end position="1171"/>
    </location>
</feature>
<feature type="compositionally biased region" description="Polar residues" evidence="1">
    <location>
        <begin position="1030"/>
        <end position="1041"/>
    </location>
</feature>
<feature type="compositionally biased region" description="Low complexity" evidence="1">
    <location>
        <begin position="1673"/>
        <end position="1685"/>
    </location>
</feature>
<keyword evidence="3" id="KW-1185">Reference proteome</keyword>
<feature type="region of interest" description="Disordered" evidence="1">
    <location>
        <begin position="724"/>
        <end position="777"/>
    </location>
</feature>
<feature type="region of interest" description="Disordered" evidence="1">
    <location>
        <begin position="1803"/>
        <end position="2370"/>
    </location>
</feature>
<gene>
    <name evidence="2" type="ORF">P154DRAFT_569296</name>
</gene>
<dbReference type="OrthoDB" id="270171at2759"/>
<feature type="compositionally biased region" description="Acidic residues" evidence="1">
    <location>
        <begin position="1065"/>
        <end position="1078"/>
    </location>
</feature>
<name>A0A6A5X3D3_9PLEO</name>